<dbReference type="AlphaFoldDB" id="A0A2M6XC66"/>
<protein>
    <submittedName>
        <fullName evidence="1">Uncharacterized protein</fullName>
    </submittedName>
</protein>
<dbReference type="Proteomes" id="UP000228996">
    <property type="component" value="Unassembled WGS sequence"/>
</dbReference>
<reference evidence="2" key="1">
    <citation type="submission" date="2017-09" db="EMBL/GenBank/DDBJ databases">
        <title>Depth-based differentiation of microbial function through sediment-hosted aquifers and enrichment of novel symbionts in the deep terrestrial subsurface.</title>
        <authorList>
            <person name="Probst A.J."/>
            <person name="Ladd B."/>
            <person name="Jarett J.K."/>
            <person name="Geller-Mcgrath D.E."/>
            <person name="Sieber C.M.K."/>
            <person name="Emerson J.B."/>
            <person name="Anantharaman K."/>
            <person name="Thomas B.C."/>
            <person name="Malmstrom R."/>
            <person name="Stieglmeier M."/>
            <person name="Klingl A."/>
            <person name="Woyke T."/>
            <person name="Ryan C.M."/>
            <person name="Banfield J.F."/>
        </authorList>
    </citation>
    <scope>NUCLEOTIDE SEQUENCE [LARGE SCALE GENOMIC DNA]</scope>
</reference>
<name>A0A2M6XC66_9BACT</name>
<evidence type="ECO:0000313" key="2">
    <source>
        <dbReference type="Proteomes" id="UP000228996"/>
    </source>
</evidence>
<sequence>MFIYVFQSAVRSGVGVGVGIWVGTGVGVGLAVNLEIPPVFASKIPTETKTKIITPKIIGNLDLEVVGTGGTGGFTG</sequence>
<gene>
    <name evidence="1" type="ORF">COT44_04240</name>
</gene>
<comment type="caution">
    <text evidence="1">The sequence shown here is derived from an EMBL/GenBank/DDBJ whole genome shotgun (WGS) entry which is preliminary data.</text>
</comment>
<organism evidence="1 2">
    <name type="scientific">Candidatus Shapirobacteria bacterium CG08_land_8_20_14_0_20_39_18</name>
    <dbReference type="NCBI Taxonomy" id="1974883"/>
    <lineage>
        <taxon>Bacteria</taxon>
        <taxon>Candidatus Shapironibacteriota</taxon>
    </lineage>
</organism>
<proteinExistence type="predicted"/>
<accession>A0A2M6XC66</accession>
<evidence type="ECO:0000313" key="1">
    <source>
        <dbReference type="EMBL" id="PIU03249.1"/>
    </source>
</evidence>
<dbReference type="EMBL" id="PEYO01000020">
    <property type="protein sequence ID" value="PIU03249.1"/>
    <property type="molecule type" value="Genomic_DNA"/>
</dbReference>